<gene>
    <name evidence="1" type="ORF">FHX42_003557</name>
</gene>
<evidence type="ECO:0000313" key="1">
    <source>
        <dbReference type="EMBL" id="MBA8826181.1"/>
    </source>
</evidence>
<evidence type="ECO:0000313" key="2">
    <source>
        <dbReference type="Proteomes" id="UP000569329"/>
    </source>
</evidence>
<sequence>MWKVFFRLSGTKVPIRKVSVHLCANATIPHR</sequence>
<reference evidence="1 2" key="1">
    <citation type="submission" date="2020-07" db="EMBL/GenBank/DDBJ databases">
        <title>Sequencing the genomes of 1000 actinobacteria strains.</title>
        <authorList>
            <person name="Klenk H.-P."/>
        </authorList>
    </citation>
    <scope>NUCLEOTIDE SEQUENCE [LARGE SCALE GENOMIC DNA]</scope>
    <source>
        <strain evidence="1 2">DSM 45975</strain>
    </source>
</reference>
<comment type="caution">
    <text evidence="1">The sequence shown here is derived from an EMBL/GenBank/DDBJ whole genome shotgun (WGS) entry which is preliminary data.</text>
</comment>
<organism evidence="1 2">
    <name type="scientific">Halosaccharopolyspora lacisalsi</name>
    <dbReference type="NCBI Taxonomy" id="1000566"/>
    <lineage>
        <taxon>Bacteria</taxon>
        <taxon>Bacillati</taxon>
        <taxon>Actinomycetota</taxon>
        <taxon>Actinomycetes</taxon>
        <taxon>Pseudonocardiales</taxon>
        <taxon>Pseudonocardiaceae</taxon>
        <taxon>Halosaccharopolyspora</taxon>
    </lineage>
</organism>
<dbReference type="Proteomes" id="UP000569329">
    <property type="component" value="Unassembled WGS sequence"/>
</dbReference>
<dbReference type="AlphaFoldDB" id="A0A839E498"/>
<accession>A0A839E498</accession>
<protein>
    <submittedName>
        <fullName evidence="1">Uncharacterized protein</fullName>
    </submittedName>
</protein>
<dbReference type="EMBL" id="JACGWZ010000005">
    <property type="protein sequence ID" value="MBA8826181.1"/>
    <property type="molecule type" value="Genomic_DNA"/>
</dbReference>
<keyword evidence="2" id="KW-1185">Reference proteome</keyword>
<proteinExistence type="predicted"/>
<name>A0A839E498_9PSEU</name>